<dbReference type="Gene3D" id="3.40.50.150">
    <property type="entry name" value="Vaccinia Virus protein VP39"/>
    <property type="match status" value="1"/>
</dbReference>
<organism evidence="1 2">
    <name type="scientific">Roseiconus nitratireducens</name>
    <dbReference type="NCBI Taxonomy" id="2605748"/>
    <lineage>
        <taxon>Bacteria</taxon>
        <taxon>Pseudomonadati</taxon>
        <taxon>Planctomycetota</taxon>
        <taxon>Planctomycetia</taxon>
        <taxon>Pirellulales</taxon>
        <taxon>Pirellulaceae</taxon>
        <taxon>Roseiconus</taxon>
    </lineage>
</organism>
<reference evidence="1 2" key="1">
    <citation type="submission" date="2019-08" db="EMBL/GenBank/DDBJ databases">
        <authorList>
            <person name="Dhanesh K."/>
            <person name="Kumar G."/>
            <person name="Sasikala C."/>
            <person name="Venkata Ramana C."/>
        </authorList>
    </citation>
    <scope>NUCLEOTIDE SEQUENCE [LARGE SCALE GENOMIC DNA]</scope>
    <source>
        <strain evidence="1 2">JC645</strain>
    </source>
</reference>
<name>A0A5M6CUT4_9BACT</name>
<evidence type="ECO:0000313" key="1">
    <source>
        <dbReference type="EMBL" id="KAA5538823.1"/>
    </source>
</evidence>
<dbReference type="InterPro" id="IPR029063">
    <property type="entry name" value="SAM-dependent_MTases_sf"/>
</dbReference>
<dbReference type="GO" id="GO:0008168">
    <property type="term" value="F:methyltransferase activity"/>
    <property type="evidence" value="ECO:0007669"/>
    <property type="project" value="UniProtKB-KW"/>
</dbReference>
<dbReference type="EMBL" id="VWOX01000025">
    <property type="protein sequence ID" value="KAA5538823.1"/>
    <property type="molecule type" value="Genomic_DNA"/>
</dbReference>
<protein>
    <submittedName>
        <fullName evidence="1">Class I SAM-dependent methyltransferase</fullName>
    </submittedName>
</protein>
<dbReference type="RefSeq" id="WP_150079647.1">
    <property type="nucleotide sequence ID" value="NZ_VWOX01000025.1"/>
</dbReference>
<sequence>MAKKKNITISSHVSFKNSQGVAAEGSLVRLSRQAVVFEVYNPYSIVQLSEVLTELTIHQGDRATYNGRAVITGLLNTGLILIVSASLVDPWSDLNNLGPGHLLRSFVRDFVQDWEDANARVGAPFRLAVTSLRNYLQELRRWLEHWETEASISAESDVNRVLDFVQDVDQEIAPRFAELNGEFERVSREVSRRDLPFHRAFAQRELHPLLMASPFMNRAFNKPLGYAGDYEMVRMMLTEPWEGANTFAKLVNASALRHDAPAAHRNRIEMLHNALAREAYRVLALRQREQSGDGRGANRLRVRVLNIGCGPAVEIDRFAKSDPASAHMDFRLVDFNDETLQFVQRHLIPEVKRVRPEIEIATEQRSVHEILKMSHEGGHEGAFATQYDVVYCAGLFDYLRDATCGYLLELFYSWVAPGGMVLVTNVTPSHSSVAMMGMVLDWNLELRTMDDMRALAPDIGEQNAYVDATGVNVFLEIRKPAS</sequence>
<keyword evidence="1" id="KW-0489">Methyltransferase</keyword>
<dbReference type="Proteomes" id="UP000324479">
    <property type="component" value="Unassembled WGS sequence"/>
</dbReference>
<dbReference type="GO" id="GO:0032259">
    <property type="term" value="P:methylation"/>
    <property type="evidence" value="ECO:0007669"/>
    <property type="project" value="UniProtKB-KW"/>
</dbReference>
<comment type="caution">
    <text evidence="1">The sequence shown here is derived from an EMBL/GenBank/DDBJ whole genome shotgun (WGS) entry which is preliminary data.</text>
</comment>
<proteinExistence type="predicted"/>
<evidence type="ECO:0000313" key="2">
    <source>
        <dbReference type="Proteomes" id="UP000324479"/>
    </source>
</evidence>
<accession>A0A5M6CUT4</accession>
<dbReference type="SUPFAM" id="SSF53335">
    <property type="entry name" value="S-adenosyl-L-methionine-dependent methyltransferases"/>
    <property type="match status" value="1"/>
</dbReference>
<gene>
    <name evidence="1" type="ORF">FYK55_26420</name>
</gene>
<keyword evidence="1" id="KW-0808">Transferase</keyword>
<keyword evidence="2" id="KW-1185">Reference proteome</keyword>
<dbReference type="AlphaFoldDB" id="A0A5M6CUT4"/>